<dbReference type="EC" id="2.7.7.6" evidence="3"/>
<evidence type="ECO:0000256" key="10">
    <source>
        <dbReference type="ARBA" id="ARBA00023163"/>
    </source>
</evidence>
<evidence type="ECO:0000256" key="1">
    <source>
        <dbReference type="ARBA" id="ARBA00004123"/>
    </source>
</evidence>
<comment type="subcellular location">
    <subcellularLocation>
        <location evidence="1">Nucleus</location>
    </subcellularLocation>
</comment>
<evidence type="ECO:0000256" key="7">
    <source>
        <dbReference type="ARBA" id="ARBA00022723"/>
    </source>
</evidence>
<sequence>MRQDVSYDEDVSKMIGMMNCGSDPPVEFYASARQSSLYERKPSKDSRTNKLLFLHCTTTAHWCIGRETNPSHCQNVAYYSYLLHKDDQSDQEISDGSINGCANSRSRSRIQRARAASDSPQTPYYTQAPDGPDEVVKQTHRRQIHSDDSSFQPNPSHTNYLTPAITFPKIDLPTFSGEASEWKRFHQLFKNTVDNNPGLPDIAKLSYLVASLTGQAAQCMAGFGICGKNYKPVLERLEQRFGSDSRIARDLYRSLAENRCLVVRIPKNTPSPIEIIHEVRAPSLIIGNDLFWTFVTRRLDRFVEGYQLINSVVEPLLAGFTPAIKSHTAALYTQVAVTVTDKEVNKQIHDWLELETIGVKEESCADEDEAAWNRFKETYKIIKEIYSVSLSIRHPEAEIPSNEGLTIRRYTEDGRVLINGVLEYQESPNDMWRSLIFKAVTKKLMKDMESKEHGPLAVIRRLSSKFRLGTKSTPETPNPTEEDSHVTIIRIKSIEPMHKLRLHCLYRYNKMNAIFSKDQQVISITLIIRLQLIYAFTSVVPITEEEELQVMAELDQFIIEKMGRPLGTMHENIPTKNIVELRKTTIKRYLKDHLFKRRVRCPLCDEMNGQIRNDGARCVLIDFTIHGIKEKKVNIYKTSNEIDGEEEIDENNDDSEGSDFAKLCGDYFLKLQSLYFIEIHYLFYVDKYSFIYHDSSVITPDPYLDIDEIGIPEIFAKKLTYTEPVNLYNTQQMKNLVRAGSKVYPGANFVISASNKKMILGDLNNDERKKRYALANTLQPANTDMLRPPMKVLRHLKKGDMMMMNRQPSLHKPSIQGHRVRVITGQRALRMNYAPCKAYNADFDGDEMNGHLVQSHIAQCEVAEIANVGSNFLVPKDATPLLGLIQDHVVSGVLLTMRGRFLTKEDFMHLVLAAFAEQSHRIVIPPPAMIKPCMLWSGKQVISCIIHNCVPTEKPLINLTSKAKTPLTCWKVRGFRTPDFCMSESEVVFRQGELLVGVLDKQHYGATQYGLGHCCFELYGHKIGIKILSCFSRLFTTYLQFHGFTLGVADILVRDDANKERRKAIKESRVIGEQVVRTAFGLDENAAPDDIKKVLASTYCNPRGQGQDVKMLDFSMKQAISKYNDAITKSCVPEGLIRSFPENALQMMIQSGAKGSAVNAIQISCCLGQIELEGKRMAVTVAGRTLPSFKAFDPSPRAGGYVDQRFLTGINPQELFFHTMAGREGLIDTAVKTSRSGYLQRCIIKHLEGIKVHYDATVRDHDGSIIQFRYGEDGLDVMKSTFINPKTFPFIEDNLEAVTLGSKPENVLDSEFNIYDAIKQYKKIQKWRRRAKKRGYLKKQYMSGFTEFSADHLGCEKNRIVGLWNELDHDEKRIYEKRAPSKCPDAVDEVIIIIYSYYIIILNLLFYPHYDYTGIFLLIIIY</sequence>
<dbReference type="InterPro" id="IPR006592">
    <property type="entry name" value="RNA_pol_N"/>
</dbReference>
<evidence type="ECO:0000313" key="14">
    <source>
        <dbReference type="Proteomes" id="UP000095283"/>
    </source>
</evidence>
<dbReference type="InterPro" id="IPR000722">
    <property type="entry name" value="RNA_pol_asu"/>
</dbReference>
<organism evidence="14 15">
    <name type="scientific">Heterorhabditis bacteriophora</name>
    <name type="common">Entomopathogenic nematode worm</name>
    <dbReference type="NCBI Taxonomy" id="37862"/>
    <lineage>
        <taxon>Eukaryota</taxon>
        <taxon>Metazoa</taxon>
        <taxon>Ecdysozoa</taxon>
        <taxon>Nematoda</taxon>
        <taxon>Chromadorea</taxon>
        <taxon>Rhabditida</taxon>
        <taxon>Rhabditina</taxon>
        <taxon>Rhabditomorpha</taxon>
        <taxon>Strongyloidea</taxon>
        <taxon>Heterorhabditidae</taxon>
        <taxon>Heterorhabditis</taxon>
    </lineage>
</organism>
<dbReference type="GO" id="GO:0003677">
    <property type="term" value="F:DNA binding"/>
    <property type="evidence" value="ECO:0007669"/>
    <property type="project" value="InterPro"/>
</dbReference>
<comment type="similarity">
    <text evidence="2">Belongs to the RNA polymerase beta' chain family.</text>
</comment>
<dbReference type="InterPro" id="IPR015699">
    <property type="entry name" value="DNA-dir_RNA_pol1_lsu_N"/>
</dbReference>
<keyword evidence="9" id="KW-0460">Magnesium</keyword>
<dbReference type="InterPro" id="IPR045867">
    <property type="entry name" value="DNA-dir_RpoC_beta_prime"/>
</dbReference>
<evidence type="ECO:0000256" key="5">
    <source>
        <dbReference type="ARBA" id="ARBA00022679"/>
    </source>
</evidence>
<dbReference type="InterPro" id="IPR042102">
    <property type="entry name" value="RNA_pol_Rpb1_3_sf"/>
</dbReference>
<keyword evidence="6" id="KW-0548">Nucleotidyltransferase</keyword>
<dbReference type="InterPro" id="IPR038120">
    <property type="entry name" value="Rpb1_funnel_sf"/>
</dbReference>
<dbReference type="Gene3D" id="1.10.132.30">
    <property type="match status" value="1"/>
</dbReference>
<keyword evidence="14" id="KW-1185">Reference proteome</keyword>
<dbReference type="GO" id="GO:0046872">
    <property type="term" value="F:metal ion binding"/>
    <property type="evidence" value="ECO:0007669"/>
    <property type="project" value="UniProtKB-KW"/>
</dbReference>
<keyword evidence="10" id="KW-0804">Transcription</keyword>
<dbReference type="Gene3D" id="1.10.274.100">
    <property type="entry name" value="RNA polymerase Rpb1, domain 3"/>
    <property type="match status" value="1"/>
</dbReference>
<evidence type="ECO:0000256" key="2">
    <source>
        <dbReference type="ARBA" id="ARBA00006460"/>
    </source>
</evidence>
<reference evidence="15" key="1">
    <citation type="submission" date="2016-11" db="UniProtKB">
        <authorList>
            <consortium name="WormBaseParasite"/>
        </authorList>
    </citation>
    <scope>IDENTIFICATION</scope>
</reference>
<dbReference type="SUPFAM" id="SSF64484">
    <property type="entry name" value="beta and beta-prime subunits of DNA dependent RNA-polymerase"/>
    <property type="match status" value="1"/>
</dbReference>
<keyword evidence="7" id="KW-0479">Metal-binding</keyword>
<dbReference type="InterPro" id="IPR007081">
    <property type="entry name" value="RNA_pol_Rpb1_5"/>
</dbReference>
<evidence type="ECO:0000256" key="9">
    <source>
        <dbReference type="ARBA" id="ARBA00022842"/>
    </source>
</evidence>
<dbReference type="SMART" id="SM00663">
    <property type="entry name" value="RPOLA_N"/>
    <property type="match status" value="1"/>
</dbReference>
<keyword evidence="11" id="KW-0539">Nucleus</keyword>
<proteinExistence type="inferred from homology"/>
<dbReference type="Gene3D" id="3.30.1490.180">
    <property type="entry name" value="RNA polymerase ii"/>
    <property type="match status" value="1"/>
</dbReference>
<dbReference type="InterPro" id="IPR007083">
    <property type="entry name" value="RNA_pol_Rpb1_4"/>
</dbReference>
<evidence type="ECO:0000256" key="3">
    <source>
        <dbReference type="ARBA" id="ARBA00012418"/>
    </source>
</evidence>
<evidence type="ECO:0000256" key="12">
    <source>
        <dbReference type="SAM" id="MobiDB-lite"/>
    </source>
</evidence>
<dbReference type="GO" id="GO:0006351">
    <property type="term" value="P:DNA-templated transcription"/>
    <property type="evidence" value="ECO:0007669"/>
    <property type="project" value="InterPro"/>
</dbReference>
<evidence type="ECO:0000256" key="8">
    <source>
        <dbReference type="ARBA" id="ARBA00022833"/>
    </source>
</evidence>
<evidence type="ECO:0000259" key="13">
    <source>
        <dbReference type="SMART" id="SM00663"/>
    </source>
</evidence>
<accession>A0A1I7XEJ0</accession>
<dbReference type="Pfam" id="PF04998">
    <property type="entry name" value="RNA_pol_Rpb1_5"/>
    <property type="match status" value="1"/>
</dbReference>
<keyword evidence="5" id="KW-0808">Transferase</keyword>
<dbReference type="InterPro" id="IPR007066">
    <property type="entry name" value="RNA_pol_Rpb1_3"/>
</dbReference>
<dbReference type="Gene3D" id="2.40.40.20">
    <property type="match status" value="1"/>
</dbReference>
<evidence type="ECO:0000313" key="15">
    <source>
        <dbReference type="WBParaSite" id="Hba_15880"/>
    </source>
</evidence>
<dbReference type="Pfam" id="PF05000">
    <property type="entry name" value="RNA_pol_Rpb1_4"/>
    <property type="match status" value="1"/>
</dbReference>
<dbReference type="Pfam" id="PF04983">
    <property type="entry name" value="RNA_pol_Rpb1_3"/>
    <property type="match status" value="1"/>
</dbReference>
<dbReference type="Proteomes" id="UP000095283">
    <property type="component" value="Unplaced"/>
</dbReference>
<dbReference type="CDD" id="cd01435">
    <property type="entry name" value="RNAP_I_RPA1_N"/>
    <property type="match status" value="1"/>
</dbReference>
<dbReference type="InterPro" id="IPR005312">
    <property type="entry name" value="DUF1759"/>
</dbReference>
<dbReference type="PANTHER" id="PTHR19376:SF11">
    <property type="entry name" value="DNA-DIRECTED RNA POLYMERASE I SUBUNIT RPA1"/>
    <property type="match status" value="1"/>
</dbReference>
<feature type="domain" description="RNA polymerase N-terminal" evidence="13">
    <location>
        <begin position="555"/>
        <end position="896"/>
    </location>
</feature>
<dbReference type="Gene3D" id="6.10.250.2940">
    <property type="match status" value="1"/>
</dbReference>
<protein>
    <recommendedName>
        <fullName evidence="3">DNA-directed RNA polymerase</fullName>
        <ecNumber evidence="3">2.7.7.6</ecNumber>
    </recommendedName>
</protein>
<keyword evidence="8" id="KW-0862">Zinc</keyword>
<feature type="region of interest" description="Disordered" evidence="12">
    <location>
        <begin position="113"/>
        <end position="134"/>
    </location>
</feature>
<name>A0A1I7XEJ0_HETBA</name>
<dbReference type="Pfam" id="PF00623">
    <property type="entry name" value="RNA_pol_Rpb1_2"/>
    <property type="match status" value="1"/>
</dbReference>
<evidence type="ECO:0000256" key="11">
    <source>
        <dbReference type="ARBA" id="ARBA00023242"/>
    </source>
</evidence>
<dbReference type="GO" id="GO:0005736">
    <property type="term" value="C:RNA polymerase I complex"/>
    <property type="evidence" value="ECO:0007669"/>
    <property type="project" value="TreeGrafter"/>
</dbReference>
<evidence type="ECO:0000256" key="6">
    <source>
        <dbReference type="ARBA" id="ARBA00022695"/>
    </source>
</evidence>
<dbReference type="Gene3D" id="6.20.50.80">
    <property type="match status" value="1"/>
</dbReference>
<dbReference type="WBParaSite" id="Hba_15880">
    <property type="protein sequence ID" value="Hba_15880"/>
    <property type="gene ID" value="Hba_15880"/>
</dbReference>
<dbReference type="Pfam" id="PF03564">
    <property type="entry name" value="DUF1759"/>
    <property type="match status" value="1"/>
</dbReference>
<keyword evidence="4" id="KW-0240">DNA-directed RNA polymerase</keyword>
<dbReference type="GO" id="GO:0003899">
    <property type="term" value="F:DNA-directed RNA polymerase activity"/>
    <property type="evidence" value="ECO:0007669"/>
    <property type="project" value="UniProtKB-EC"/>
</dbReference>
<evidence type="ECO:0000256" key="4">
    <source>
        <dbReference type="ARBA" id="ARBA00022478"/>
    </source>
</evidence>
<dbReference type="PANTHER" id="PTHR19376">
    <property type="entry name" value="DNA-DIRECTED RNA POLYMERASE"/>
    <property type="match status" value="1"/>
</dbReference>